<keyword evidence="1" id="KW-0472">Membrane</keyword>
<evidence type="ECO:0000313" key="2">
    <source>
        <dbReference type="EMBL" id="RWQ96507.1"/>
    </source>
</evidence>
<feature type="transmembrane region" description="Helical" evidence="1">
    <location>
        <begin position="78"/>
        <end position="97"/>
    </location>
</feature>
<dbReference type="GeneID" id="39595843"/>
<dbReference type="Proteomes" id="UP000283841">
    <property type="component" value="Unassembled WGS sequence"/>
</dbReference>
<feature type="transmembrane region" description="Helical" evidence="1">
    <location>
        <begin position="153"/>
        <end position="172"/>
    </location>
</feature>
<keyword evidence="3" id="KW-1185">Reference proteome</keyword>
<reference evidence="2 3" key="1">
    <citation type="journal article" date="2018" name="Front. Microbiol.">
        <title>Genomic and genetic insights into a cosmopolitan fungus, Paecilomyces variotii (Eurotiales).</title>
        <authorList>
            <person name="Urquhart A.S."/>
            <person name="Mondo S.J."/>
            <person name="Makela M.R."/>
            <person name="Hane J.K."/>
            <person name="Wiebenga A."/>
            <person name="He G."/>
            <person name="Mihaltcheva S."/>
            <person name="Pangilinan J."/>
            <person name="Lipzen A."/>
            <person name="Barry K."/>
            <person name="de Vries R.P."/>
            <person name="Grigoriev I.V."/>
            <person name="Idnurm A."/>
        </authorList>
    </citation>
    <scope>NUCLEOTIDE SEQUENCE [LARGE SCALE GENOMIC DNA]</scope>
    <source>
        <strain evidence="2 3">CBS 101075</strain>
    </source>
</reference>
<evidence type="ECO:0008006" key="4">
    <source>
        <dbReference type="Google" id="ProtNLM"/>
    </source>
</evidence>
<dbReference type="AlphaFoldDB" id="A0A443HXC9"/>
<sequence length="441" mass="50557">MGFAEIVNSAPKLKMGSPTEYEQPYLLGFRGILVIETFLWTFLRTFAPTTVYVSADPNGPFSYQIVRKIFSVLFWNEYFLYGAIIFLSARSIAIPFIRNPKAERAAMSMMCRGITLWFPVAVSVAIATLAFAIGGTEYIADFKTRTSNHTTAVPYVIPNAFAYFNSVFNMFWTTRDYNIQAASTAFPTGTLWVICAVYMQSYTVYMTMLIIPYTRNKWRVQGAFVFVLCAWWCQSWAWFTISGLILADMVMNMNFKERAQRGIPVWTRADGSRICIPVFVPAGLCLIGGLLMQYLWVAYRPDLFDKEWLVHTDPYYTASLNFQYATRHTQARDDAYLMVIGIFLFLESYDILQRIFSNGFLVALGKRSLSYFLVQSNMMYIVGIRVFESLYTKHHISFGGSNMVALITCLVVTIPLAELFYRLVELPSKHLAHKFYEFITA</sequence>
<dbReference type="EMBL" id="RCNU01000004">
    <property type="protein sequence ID" value="RWQ96507.1"/>
    <property type="molecule type" value="Genomic_DNA"/>
</dbReference>
<feature type="transmembrane region" description="Helical" evidence="1">
    <location>
        <begin position="403"/>
        <end position="424"/>
    </location>
</feature>
<feature type="transmembrane region" description="Helical" evidence="1">
    <location>
        <begin position="274"/>
        <end position="296"/>
    </location>
</feature>
<evidence type="ECO:0000256" key="1">
    <source>
        <dbReference type="SAM" id="Phobius"/>
    </source>
</evidence>
<feature type="transmembrane region" description="Helical" evidence="1">
    <location>
        <begin position="335"/>
        <end position="352"/>
    </location>
</feature>
<gene>
    <name evidence="2" type="ORF">C8Q69DRAFT_249199</name>
</gene>
<organism evidence="2 3">
    <name type="scientific">Byssochlamys spectabilis</name>
    <name type="common">Paecilomyces variotii</name>
    <dbReference type="NCBI Taxonomy" id="264951"/>
    <lineage>
        <taxon>Eukaryota</taxon>
        <taxon>Fungi</taxon>
        <taxon>Dikarya</taxon>
        <taxon>Ascomycota</taxon>
        <taxon>Pezizomycotina</taxon>
        <taxon>Eurotiomycetes</taxon>
        <taxon>Eurotiomycetidae</taxon>
        <taxon>Eurotiales</taxon>
        <taxon>Thermoascaceae</taxon>
        <taxon>Paecilomyces</taxon>
    </lineage>
</organism>
<dbReference type="RefSeq" id="XP_028486152.1">
    <property type="nucleotide sequence ID" value="XM_028626566.1"/>
</dbReference>
<feature type="transmembrane region" description="Helical" evidence="1">
    <location>
        <begin position="372"/>
        <end position="391"/>
    </location>
</feature>
<protein>
    <recommendedName>
        <fullName evidence="4">Acyltransferase 3 domain-containing protein</fullName>
    </recommendedName>
</protein>
<feature type="transmembrane region" description="Helical" evidence="1">
    <location>
        <begin position="223"/>
        <end position="253"/>
    </location>
</feature>
<comment type="caution">
    <text evidence="2">The sequence shown here is derived from an EMBL/GenBank/DDBJ whole genome shotgun (WGS) entry which is preliminary data.</text>
</comment>
<keyword evidence="1" id="KW-1133">Transmembrane helix</keyword>
<accession>A0A443HXC9</accession>
<dbReference type="OrthoDB" id="3363151at2759"/>
<proteinExistence type="predicted"/>
<feature type="transmembrane region" description="Helical" evidence="1">
    <location>
        <begin position="184"/>
        <end position="211"/>
    </location>
</feature>
<feature type="transmembrane region" description="Helical" evidence="1">
    <location>
        <begin position="109"/>
        <end position="133"/>
    </location>
</feature>
<evidence type="ECO:0000313" key="3">
    <source>
        <dbReference type="Proteomes" id="UP000283841"/>
    </source>
</evidence>
<keyword evidence="1" id="KW-0812">Transmembrane</keyword>
<dbReference type="VEuPathDB" id="FungiDB:C8Q69DRAFT_249199"/>
<name>A0A443HXC9_BYSSP</name>